<dbReference type="PATRIC" id="fig|1423140.3.peg.4191"/>
<gene>
    <name evidence="1" type="ORF">V525_21130</name>
</gene>
<reference evidence="1 2" key="1">
    <citation type="journal article" date="2014" name="Genome Announc.">
        <title>Draft Genome Sequence of Gordonia alkanivorans Strain CGMCC6845, a Halotolerant Hydrocarbon-Degrading Bacterium.</title>
        <authorList>
            <person name="Wang X."/>
            <person name="Jin D."/>
            <person name="Zhou L."/>
            <person name="Wu L."/>
            <person name="An W."/>
            <person name="Zhao L."/>
        </authorList>
    </citation>
    <scope>NUCLEOTIDE SEQUENCE [LARGE SCALE GENOMIC DNA]</scope>
    <source>
        <strain evidence="1 2">CGMCC 6845</strain>
    </source>
</reference>
<sequence>MTVLTEISQTDVGPSTRPSELVQELHRITTELQAVDLTQCSDAELIDVAAGTERAIARLTFAGDRQLIEIADRDLPHKTGHRSITQFMTHLSPTGEPLEPERPALAVNHPRFCAASNVGWSSGPRPE</sequence>
<dbReference type="AlphaFoldDB" id="W9DER4"/>
<evidence type="ECO:0000313" key="1">
    <source>
        <dbReference type="EMBL" id="ETA04901.1"/>
    </source>
</evidence>
<dbReference type="Proteomes" id="UP000035035">
    <property type="component" value="Unassembled WGS sequence"/>
</dbReference>
<protein>
    <submittedName>
        <fullName evidence="1">Uncharacterized protein</fullName>
    </submittedName>
</protein>
<accession>W9DER4</accession>
<dbReference type="EMBL" id="AYXO01000072">
    <property type="protein sequence ID" value="ETA04901.1"/>
    <property type="molecule type" value="Genomic_DNA"/>
</dbReference>
<evidence type="ECO:0000313" key="2">
    <source>
        <dbReference type="Proteomes" id="UP000035035"/>
    </source>
</evidence>
<dbReference type="HOGENOM" id="CLU_1967429_0_0_11"/>
<comment type="caution">
    <text evidence="1">The sequence shown here is derived from an EMBL/GenBank/DDBJ whole genome shotgun (WGS) entry which is preliminary data.</text>
</comment>
<name>W9DER4_9ACTN</name>
<proteinExistence type="predicted"/>
<organism evidence="1 2">
    <name type="scientific">Gordonia alkanivorans CGMCC 6845</name>
    <dbReference type="NCBI Taxonomy" id="1423140"/>
    <lineage>
        <taxon>Bacteria</taxon>
        <taxon>Bacillati</taxon>
        <taxon>Actinomycetota</taxon>
        <taxon>Actinomycetes</taxon>
        <taxon>Mycobacteriales</taxon>
        <taxon>Gordoniaceae</taxon>
        <taxon>Gordonia</taxon>
    </lineage>
</organism>
<keyword evidence="2" id="KW-1185">Reference proteome</keyword>